<organism evidence="2 3">
    <name type="scientific">Batillaria attramentaria</name>
    <dbReference type="NCBI Taxonomy" id="370345"/>
    <lineage>
        <taxon>Eukaryota</taxon>
        <taxon>Metazoa</taxon>
        <taxon>Spiralia</taxon>
        <taxon>Lophotrochozoa</taxon>
        <taxon>Mollusca</taxon>
        <taxon>Gastropoda</taxon>
        <taxon>Caenogastropoda</taxon>
        <taxon>Sorbeoconcha</taxon>
        <taxon>Cerithioidea</taxon>
        <taxon>Batillariidae</taxon>
        <taxon>Batillaria</taxon>
    </lineage>
</organism>
<evidence type="ECO:0000313" key="2">
    <source>
        <dbReference type="EMBL" id="KAK7501317.1"/>
    </source>
</evidence>
<proteinExistence type="predicted"/>
<evidence type="ECO:0000313" key="3">
    <source>
        <dbReference type="Proteomes" id="UP001519460"/>
    </source>
</evidence>
<dbReference type="AlphaFoldDB" id="A0ABD0LP07"/>
<keyword evidence="1" id="KW-0812">Transmembrane</keyword>
<gene>
    <name evidence="2" type="ORF">BaRGS_00007442</name>
</gene>
<feature type="transmembrane region" description="Helical" evidence="1">
    <location>
        <begin position="82"/>
        <end position="107"/>
    </location>
</feature>
<dbReference type="EMBL" id="JACVVK020000032">
    <property type="protein sequence ID" value="KAK7501317.1"/>
    <property type="molecule type" value="Genomic_DNA"/>
</dbReference>
<dbReference type="Proteomes" id="UP001519460">
    <property type="component" value="Unassembled WGS sequence"/>
</dbReference>
<protein>
    <submittedName>
        <fullName evidence="2">Uncharacterized protein</fullName>
    </submittedName>
</protein>
<comment type="caution">
    <text evidence="2">The sequence shown here is derived from an EMBL/GenBank/DDBJ whole genome shotgun (WGS) entry which is preliminary data.</text>
</comment>
<sequence>MSKLIAIVAGIVFGLAARYWLAPEDLINNMSVNLGLYLYCASFLDREDCDTFHINTDNVYSSNVVCCVVGLVRHYCCGRNSILALGVACLLSGIIGIFASVGVGVHLEDDSDDSWSPNAAAMDLKLMKYGWAFYVYCAGCSLL</sequence>
<evidence type="ECO:0000256" key="1">
    <source>
        <dbReference type="SAM" id="Phobius"/>
    </source>
</evidence>
<accession>A0ABD0LP07</accession>
<reference evidence="2 3" key="1">
    <citation type="journal article" date="2023" name="Sci. Data">
        <title>Genome assembly of the Korean intertidal mud-creeper Batillaria attramentaria.</title>
        <authorList>
            <person name="Patra A.K."/>
            <person name="Ho P.T."/>
            <person name="Jun S."/>
            <person name="Lee S.J."/>
            <person name="Kim Y."/>
            <person name="Won Y.J."/>
        </authorList>
    </citation>
    <scope>NUCLEOTIDE SEQUENCE [LARGE SCALE GENOMIC DNA]</scope>
    <source>
        <strain evidence="2">Wonlab-2016</strain>
    </source>
</reference>
<keyword evidence="1" id="KW-0472">Membrane</keyword>
<keyword evidence="3" id="KW-1185">Reference proteome</keyword>
<feature type="non-terminal residue" evidence="2">
    <location>
        <position position="143"/>
    </location>
</feature>
<name>A0ABD0LP07_9CAEN</name>
<keyword evidence="1" id="KW-1133">Transmembrane helix</keyword>